<dbReference type="OrthoDB" id="7665907at2"/>
<dbReference type="InterPro" id="IPR029044">
    <property type="entry name" value="Nucleotide-diphossugar_trans"/>
</dbReference>
<protein>
    <submittedName>
        <fullName evidence="5">Putative glycosyltransferase</fullName>
    </submittedName>
</protein>
<organism evidence="5 6">
    <name type="scientific">Serinibacter arcticus</name>
    <dbReference type="NCBI Taxonomy" id="1655435"/>
    <lineage>
        <taxon>Bacteria</taxon>
        <taxon>Bacillati</taxon>
        <taxon>Actinomycetota</taxon>
        <taxon>Actinomycetes</taxon>
        <taxon>Micrococcales</taxon>
        <taxon>Beutenbergiaceae</taxon>
        <taxon>Serinibacter</taxon>
    </lineage>
</organism>
<accession>A0A4Z1DX29</accession>
<dbReference type="Proteomes" id="UP000297318">
    <property type="component" value="Unassembled WGS sequence"/>
</dbReference>
<evidence type="ECO:0000259" key="4">
    <source>
        <dbReference type="Pfam" id="PF00535"/>
    </source>
</evidence>
<keyword evidence="2" id="KW-0328">Glycosyltransferase</keyword>
<dbReference type="InterPro" id="IPR001173">
    <property type="entry name" value="Glyco_trans_2-like"/>
</dbReference>
<dbReference type="EMBL" id="RHPJ01000004">
    <property type="protein sequence ID" value="TGO04094.1"/>
    <property type="molecule type" value="Genomic_DNA"/>
</dbReference>
<feature type="domain" description="Glycosyltransferase 2-like" evidence="4">
    <location>
        <begin position="9"/>
        <end position="171"/>
    </location>
</feature>
<dbReference type="GO" id="GO:0016757">
    <property type="term" value="F:glycosyltransferase activity"/>
    <property type="evidence" value="ECO:0007669"/>
    <property type="project" value="UniProtKB-KW"/>
</dbReference>
<evidence type="ECO:0000313" key="6">
    <source>
        <dbReference type="Proteomes" id="UP000297318"/>
    </source>
</evidence>
<reference evidence="5 6" key="1">
    <citation type="submission" date="2018-11" db="EMBL/GenBank/DDBJ databases">
        <title>Complete genome sequencing of the Actinobacteria Serinibacter sp. K3-2.</title>
        <authorList>
            <person name="Rakitin A.L."/>
            <person name="Beletsky A.V."/>
            <person name="Mardanov A.V."/>
            <person name="Ravin N.V."/>
            <person name="Gromova A.S."/>
            <person name="Filippova S.N."/>
            <person name="Gal'Chenko V.F."/>
        </authorList>
    </citation>
    <scope>NUCLEOTIDE SEQUENCE [LARGE SCALE GENOMIC DNA]</scope>
    <source>
        <strain evidence="5 6">K3-2</strain>
    </source>
</reference>
<evidence type="ECO:0000256" key="2">
    <source>
        <dbReference type="ARBA" id="ARBA00022676"/>
    </source>
</evidence>
<evidence type="ECO:0000313" key="5">
    <source>
        <dbReference type="EMBL" id="TGO04094.1"/>
    </source>
</evidence>
<dbReference type="PANTHER" id="PTHR43685:SF5">
    <property type="entry name" value="GLYCOSYLTRANSFERASE EPSE-RELATED"/>
    <property type="match status" value="1"/>
</dbReference>
<proteinExistence type="inferred from homology"/>
<dbReference type="RefSeq" id="WP_135850697.1">
    <property type="nucleotide sequence ID" value="NZ_RHPJ01000004.1"/>
</dbReference>
<name>A0A4Z1DX29_9MICO</name>
<dbReference type="AlphaFoldDB" id="A0A4Z1DX29"/>
<comment type="caution">
    <text evidence="5">The sequence shown here is derived from an EMBL/GenBank/DDBJ whole genome shotgun (WGS) entry which is preliminary data.</text>
</comment>
<dbReference type="PANTHER" id="PTHR43685">
    <property type="entry name" value="GLYCOSYLTRANSFERASE"/>
    <property type="match status" value="1"/>
</dbReference>
<dbReference type="InterPro" id="IPR050834">
    <property type="entry name" value="Glycosyltransf_2"/>
</dbReference>
<comment type="similarity">
    <text evidence="1">Belongs to the glycosyltransferase 2 family.</text>
</comment>
<evidence type="ECO:0000256" key="3">
    <source>
        <dbReference type="ARBA" id="ARBA00022679"/>
    </source>
</evidence>
<dbReference type="Gene3D" id="3.90.550.10">
    <property type="entry name" value="Spore Coat Polysaccharide Biosynthesis Protein SpsA, Chain A"/>
    <property type="match status" value="1"/>
</dbReference>
<keyword evidence="3 5" id="KW-0808">Transferase</keyword>
<gene>
    <name evidence="5" type="ORF">SERN_2685</name>
</gene>
<dbReference type="SUPFAM" id="SSF53448">
    <property type="entry name" value="Nucleotide-diphospho-sugar transferases"/>
    <property type="match status" value="1"/>
</dbReference>
<keyword evidence="6" id="KW-1185">Reference proteome</keyword>
<evidence type="ECO:0000256" key="1">
    <source>
        <dbReference type="ARBA" id="ARBA00006739"/>
    </source>
</evidence>
<sequence length="282" mass="30792">MAEPTTAFSLLIPVYRADDPAHVVRAFTSSVQEQTLPPAEVVLVQDGPVGEALAATLELLADGSPVPVVRVTSPTNVGLAQALTLGLARCSHEIVGRIDADDVSLPHRFATQVPLVAGGLDLVGSGMVEFEDDEDVAVGTRVPRTGQAAIEAYARFHDPFSHPTVVYRRSAVEAAGGYEPLGRMEDYWLFVRMLEAGARVDNVVEPLVRYRVGEGAYARRGGREQWRTEVALQRAMLRIGFTSRGQYVRNIVVRGTYRFVPEGVRRVAYRILIARGGRGARR</sequence>
<dbReference type="Pfam" id="PF00535">
    <property type="entry name" value="Glycos_transf_2"/>
    <property type="match status" value="1"/>
</dbReference>